<feature type="transmembrane region" description="Helical" evidence="3">
    <location>
        <begin position="12"/>
        <end position="32"/>
    </location>
</feature>
<evidence type="ECO:0000256" key="3">
    <source>
        <dbReference type="SAM" id="Phobius"/>
    </source>
</evidence>
<evidence type="ECO:0000256" key="2">
    <source>
        <dbReference type="SAM" id="MobiDB-lite"/>
    </source>
</evidence>
<feature type="coiled-coil region" evidence="1">
    <location>
        <begin position="462"/>
        <end position="610"/>
    </location>
</feature>
<proteinExistence type="predicted"/>
<dbReference type="Pfam" id="PF03151">
    <property type="entry name" value="TPT"/>
    <property type="match status" value="1"/>
</dbReference>
<gene>
    <name evidence="5" type="ORF">ALEPTO_LOCUS1453</name>
</gene>
<comment type="caution">
    <text evidence="5">The sequence shown here is derived from an EMBL/GenBank/DDBJ whole genome shotgun (WGS) entry which is preliminary data.</text>
</comment>
<evidence type="ECO:0000313" key="5">
    <source>
        <dbReference type="EMBL" id="CAG8459345.1"/>
    </source>
</evidence>
<dbReference type="InterPro" id="IPR037696">
    <property type="entry name" value="CCDC77"/>
</dbReference>
<feature type="compositionally biased region" description="Basic and acidic residues" evidence="2">
    <location>
        <begin position="342"/>
        <end position="357"/>
    </location>
</feature>
<dbReference type="OrthoDB" id="191169at2759"/>
<evidence type="ECO:0000259" key="4">
    <source>
        <dbReference type="Pfam" id="PF03151"/>
    </source>
</evidence>
<keyword evidence="3" id="KW-0812">Transmembrane</keyword>
<keyword evidence="3" id="KW-1133">Transmembrane helix</keyword>
<sequence length="616" mass="71828">MQLFDFPFPWTLTGVHALCGAIGSYSFYWLGLFQPAHLTERERVVFATVGDYYFTSMVLGTILAALKTVVTNRVQVGRLKLHPLDLLLRMSPLAFVQTVIYAYVTGELNRVRSFSRTEMTTSLVIALVTNGVIAFFLNYVSFTANKKTSALTMTVAGNVKQVLSIILAVVIFNLTITPTNGFGIFLTLCGGAWKIELTERIQKQAPKESPPLGRFDVRTMLVDTKTEINKLPLSEDLLRYYKERVEKAEREYQNAIDSFNKCKVSHEEHHKLTWELNQRTHEISELQKTLSETQLFLTQERRRLMRVVAENDELRVQEVQDRRKIQYLLSITAPEHSDDEIDNQRDKNPNHPDPRDDQIECLNLKVKTLTTQLEEQRHGYEEIIASLEMDRQALIEEEKLRRQYDSDKIQELTAKVQRLDLFCRESTKELLQIKKDQRAEEQRMHEEHADLLQKFISLKTQLNEEKERNDTIERTVENKIAKKHETIMAELRRQIGNYEDELRVLKTEQKNSETGFRRKIANLLKKIDTLTANYNALRKRRNFDLEGFTNDISMLRKELKGLEKQILKYAPIDDRELHLLTLAQETGEHVEKVSKQLRDLKAQVYTTEKELHELVF</sequence>
<dbReference type="InterPro" id="IPR004853">
    <property type="entry name" value="Sugar_P_trans_dom"/>
</dbReference>
<dbReference type="AlphaFoldDB" id="A0A9N8YVY5"/>
<accession>A0A9N8YVY5</accession>
<dbReference type="PANTHER" id="PTHR22091:SF1">
    <property type="entry name" value="COILED-COIL DOMAIN-CONTAINING PROTEIN 77"/>
    <property type="match status" value="1"/>
</dbReference>
<organism evidence="5 6">
    <name type="scientific">Ambispora leptoticha</name>
    <dbReference type="NCBI Taxonomy" id="144679"/>
    <lineage>
        <taxon>Eukaryota</taxon>
        <taxon>Fungi</taxon>
        <taxon>Fungi incertae sedis</taxon>
        <taxon>Mucoromycota</taxon>
        <taxon>Glomeromycotina</taxon>
        <taxon>Glomeromycetes</taxon>
        <taxon>Archaeosporales</taxon>
        <taxon>Ambisporaceae</taxon>
        <taxon>Ambispora</taxon>
    </lineage>
</organism>
<keyword evidence="1" id="KW-0175">Coiled coil</keyword>
<feature type="transmembrane region" description="Helical" evidence="3">
    <location>
        <begin position="44"/>
        <end position="66"/>
    </location>
</feature>
<dbReference type="PANTHER" id="PTHR22091">
    <property type="entry name" value="COILED-COIL DOMAIN-CONTAINING PROTEIN 77"/>
    <property type="match status" value="1"/>
</dbReference>
<evidence type="ECO:0000313" key="6">
    <source>
        <dbReference type="Proteomes" id="UP000789508"/>
    </source>
</evidence>
<keyword evidence="3" id="KW-0472">Membrane</keyword>
<feature type="transmembrane region" description="Helical" evidence="3">
    <location>
        <begin position="124"/>
        <end position="142"/>
    </location>
</feature>
<feature type="domain" description="Sugar phosphate transporter" evidence="4">
    <location>
        <begin position="54"/>
        <end position="190"/>
    </location>
</feature>
<feature type="region of interest" description="Disordered" evidence="2">
    <location>
        <begin position="335"/>
        <end position="357"/>
    </location>
</feature>
<name>A0A9N8YVY5_9GLOM</name>
<dbReference type="EMBL" id="CAJVPS010000161">
    <property type="protein sequence ID" value="CAG8459345.1"/>
    <property type="molecule type" value="Genomic_DNA"/>
</dbReference>
<dbReference type="Proteomes" id="UP000789508">
    <property type="component" value="Unassembled WGS sequence"/>
</dbReference>
<evidence type="ECO:0000256" key="1">
    <source>
        <dbReference type="SAM" id="Coils"/>
    </source>
</evidence>
<protein>
    <submittedName>
        <fullName evidence="5">50_t:CDS:1</fullName>
    </submittedName>
</protein>
<feature type="transmembrane region" description="Helical" evidence="3">
    <location>
        <begin position="86"/>
        <end position="104"/>
    </location>
</feature>
<feature type="transmembrane region" description="Helical" evidence="3">
    <location>
        <begin position="162"/>
        <end position="193"/>
    </location>
</feature>
<reference evidence="5" key="1">
    <citation type="submission" date="2021-06" db="EMBL/GenBank/DDBJ databases">
        <authorList>
            <person name="Kallberg Y."/>
            <person name="Tangrot J."/>
            <person name="Rosling A."/>
        </authorList>
    </citation>
    <scope>NUCLEOTIDE SEQUENCE</scope>
    <source>
        <strain evidence="5">FL130A</strain>
    </source>
</reference>
<keyword evidence="6" id="KW-1185">Reference proteome</keyword>